<dbReference type="EMBL" id="NKHZ01000055">
    <property type="protein sequence ID" value="PNS16834.1"/>
    <property type="molecule type" value="Genomic_DNA"/>
</dbReference>
<organism evidence="2 3">
    <name type="scientific">Sphaceloma murrayae</name>
    <dbReference type="NCBI Taxonomy" id="2082308"/>
    <lineage>
        <taxon>Eukaryota</taxon>
        <taxon>Fungi</taxon>
        <taxon>Dikarya</taxon>
        <taxon>Ascomycota</taxon>
        <taxon>Pezizomycotina</taxon>
        <taxon>Dothideomycetes</taxon>
        <taxon>Dothideomycetidae</taxon>
        <taxon>Myriangiales</taxon>
        <taxon>Elsinoaceae</taxon>
        <taxon>Sphaceloma</taxon>
    </lineage>
</organism>
<gene>
    <name evidence="2" type="ORF">CAC42_4798</name>
</gene>
<comment type="caution">
    <text evidence="2">The sequence shown here is derived from an EMBL/GenBank/DDBJ whole genome shotgun (WGS) entry which is preliminary data.</text>
</comment>
<feature type="region of interest" description="Disordered" evidence="1">
    <location>
        <begin position="1"/>
        <end position="41"/>
    </location>
</feature>
<feature type="region of interest" description="Disordered" evidence="1">
    <location>
        <begin position="100"/>
        <end position="145"/>
    </location>
</feature>
<feature type="compositionally biased region" description="Basic and acidic residues" evidence="1">
    <location>
        <begin position="100"/>
        <end position="109"/>
    </location>
</feature>
<protein>
    <recommendedName>
        <fullName evidence="4">Glycine zipper 2TM domain-containing protein</fullName>
    </recommendedName>
</protein>
<proteinExistence type="predicted"/>
<keyword evidence="3" id="KW-1185">Reference proteome</keyword>
<evidence type="ECO:0000313" key="2">
    <source>
        <dbReference type="EMBL" id="PNS16834.1"/>
    </source>
</evidence>
<feature type="compositionally biased region" description="Basic residues" evidence="1">
    <location>
        <begin position="110"/>
        <end position="122"/>
    </location>
</feature>
<evidence type="ECO:0008006" key="4">
    <source>
        <dbReference type="Google" id="ProtNLM"/>
    </source>
</evidence>
<dbReference type="Proteomes" id="UP000243797">
    <property type="component" value="Unassembled WGS sequence"/>
</dbReference>
<dbReference type="InParanoid" id="A0A2K1QP00"/>
<reference evidence="2 3" key="1">
    <citation type="submission" date="2017-06" db="EMBL/GenBank/DDBJ databases">
        <title>Draft genome sequence of a variant of Elsinoe murrayae.</title>
        <authorList>
            <person name="Cheng Q."/>
        </authorList>
    </citation>
    <scope>NUCLEOTIDE SEQUENCE [LARGE SCALE GENOMIC DNA]</scope>
    <source>
        <strain evidence="2 3">CQ-2017a</strain>
    </source>
</reference>
<dbReference type="STRING" id="2082308.A0A2K1QP00"/>
<dbReference type="OrthoDB" id="3936419at2759"/>
<accession>A0A2K1QP00</accession>
<evidence type="ECO:0000256" key="1">
    <source>
        <dbReference type="SAM" id="MobiDB-lite"/>
    </source>
</evidence>
<dbReference type="AlphaFoldDB" id="A0A2K1QP00"/>
<name>A0A2K1QP00_9PEZI</name>
<sequence>MSYVYEKQRTSSQPPPGSRYYYSDADEDRRGRPIANYNQYSDRGRVFADKPWAPPQVNGNLAPPARYSYNTDTPAPYAPGAAAGAGVALAPYRSSRRDLQRYDRFDRSRSRYRSKSRARGRSRSYSSSRSRSRSRSSGRSYFEKAKDGTKDVLDKTFDTRAKGLGYGVVGALVGGAIGRRVGDKRDNHALAGAIIGGLGLNALENQQ</sequence>
<evidence type="ECO:0000313" key="3">
    <source>
        <dbReference type="Proteomes" id="UP000243797"/>
    </source>
</evidence>